<keyword evidence="3" id="KW-0633">Potassium transport</keyword>
<evidence type="ECO:0000256" key="1">
    <source>
        <dbReference type="ARBA" id="ARBA00004141"/>
    </source>
</evidence>
<dbReference type="GO" id="GO:0005267">
    <property type="term" value="F:potassium channel activity"/>
    <property type="evidence" value="ECO:0007669"/>
    <property type="project" value="UniProtKB-KW"/>
</dbReference>
<feature type="transmembrane region" description="Helical" evidence="12">
    <location>
        <begin position="113"/>
        <end position="137"/>
    </location>
</feature>
<proteinExistence type="predicted"/>
<feature type="transmembrane region" description="Helical" evidence="12">
    <location>
        <begin position="334"/>
        <end position="358"/>
    </location>
</feature>
<dbReference type="Proteomes" id="UP000190389">
    <property type="component" value="Unassembled WGS sequence"/>
</dbReference>
<dbReference type="Pfam" id="PF00520">
    <property type="entry name" value="Ion_trans"/>
    <property type="match status" value="1"/>
</dbReference>
<dbReference type="InterPro" id="IPR005821">
    <property type="entry name" value="Ion_trans_dom"/>
</dbReference>
<feature type="region of interest" description="Disordered" evidence="11">
    <location>
        <begin position="399"/>
        <end position="422"/>
    </location>
</feature>
<name>A0A1T4M975_9BACT</name>
<keyword evidence="8" id="KW-0406">Ion transport</keyword>
<dbReference type="Gene3D" id="1.10.287.70">
    <property type="match status" value="1"/>
</dbReference>
<organism evidence="14 15">
    <name type="scientific">Mycoplasmopsis verecunda</name>
    <dbReference type="NCBI Taxonomy" id="171291"/>
    <lineage>
        <taxon>Bacteria</taxon>
        <taxon>Bacillati</taxon>
        <taxon>Mycoplasmatota</taxon>
        <taxon>Mycoplasmoidales</taxon>
        <taxon>Metamycoplasmataceae</taxon>
        <taxon>Mycoplasmopsis</taxon>
    </lineage>
</organism>
<keyword evidence="2" id="KW-0813">Transport</keyword>
<evidence type="ECO:0000256" key="2">
    <source>
        <dbReference type="ARBA" id="ARBA00022448"/>
    </source>
</evidence>
<feature type="transmembrane region" description="Helical" evidence="12">
    <location>
        <begin position="157"/>
        <end position="179"/>
    </location>
</feature>
<accession>A0A1T4M975</accession>
<evidence type="ECO:0000256" key="6">
    <source>
        <dbReference type="ARBA" id="ARBA00022958"/>
    </source>
</evidence>
<keyword evidence="10 14" id="KW-0407">Ion channel</keyword>
<keyword evidence="7 12" id="KW-1133">Transmembrane helix</keyword>
<gene>
    <name evidence="14" type="ORF">SAMN02745154_00659</name>
</gene>
<feature type="transmembrane region" description="Helical" evidence="12">
    <location>
        <begin position="43"/>
        <end position="62"/>
    </location>
</feature>
<evidence type="ECO:0000313" key="15">
    <source>
        <dbReference type="Proteomes" id="UP000190389"/>
    </source>
</evidence>
<feature type="transmembrane region" description="Helical" evidence="12">
    <location>
        <begin position="191"/>
        <end position="211"/>
    </location>
</feature>
<dbReference type="GO" id="GO:0016020">
    <property type="term" value="C:membrane"/>
    <property type="evidence" value="ECO:0007669"/>
    <property type="project" value="UniProtKB-SubCell"/>
</dbReference>
<dbReference type="PANTHER" id="PTHR10027:SF10">
    <property type="entry name" value="SLOWPOKE 2, ISOFORM D"/>
    <property type="match status" value="1"/>
</dbReference>
<dbReference type="EMBL" id="FUXF01000034">
    <property type="protein sequence ID" value="SJZ63549.1"/>
    <property type="molecule type" value="Genomic_DNA"/>
</dbReference>
<evidence type="ECO:0000256" key="4">
    <source>
        <dbReference type="ARBA" id="ARBA00022692"/>
    </source>
</evidence>
<evidence type="ECO:0000256" key="7">
    <source>
        <dbReference type="ARBA" id="ARBA00022989"/>
    </source>
</evidence>
<keyword evidence="15" id="KW-1185">Reference proteome</keyword>
<evidence type="ECO:0000313" key="14">
    <source>
        <dbReference type="EMBL" id="SJZ63549.1"/>
    </source>
</evidence>
<feature type="transmembrane region" description="Helical" evidence="12">
    <location>
        <begin position="74"/>
        <end position="93"/>
    </location>
</feature>
<protein>
    <submittedName>
        <fullName evidence="14">Voltage-gated potassium channel</fullName>
    </submittedName>
</protein>
<comment type="subcellular location">
    <subcellularLocation>
        <location evidence="1">Membrane</location>
        <topology evidence="1">Multi-pass membrane protein</topology>
    </subcellularLocation>
</comment>
<feature type="compositionally biased region" description="Basic and acidic residues" evidence="11">
    <location>
        <begin position="407"/>
        <end position="422"/>
    </location>
</feature>
<dbReference type="PANTHER" id="PTHR10027">
    <property type="entry name" value="CALCIUM-ACTIVATED POTASSIUM CHANNEL ALPHA CHAIN"/>
    <property type="match status" value="1"/>
</dbReference>
<feature type="domain" description="Ion transport" evidence="13">
    <location>
        <begin position="49"/>
        <end position="358"/>
    </location>
</feature>
<dbReference type="STRING" id="171291.SAMN02745154_00659"/>
<evidence type="ECO:0000256" key="3">
    <source>
        <dbReference type="ARBA" id="ARBA00022538"/>
    </source>
</evidence>
<evidence type="ECO:0000256" key="10">
    <source>
        <dbReference type="ARBA" id="ARBA00023303"/>
    </source>
</evidence>
<evidence type="ECO:0000256" key="12">
    <source>
        <dbReference type="SAM" id="Phobius"/>
    </source>
</evidence>
<evidence type="ECO:0000259" key="13">
    <source>
        <dbReference type="Pfam" id="PF00520"/>
    </source>
</evidence>
<keyword evidence="4 12" id="KW-0812">Transmembrane</keyword>
<evidence type="ECO:0000256" key="5">
    <source>
        <dbReference type="ARBA" id="ARBA00022826"/>
    </source>
</evidence>
<evidence type="ECO:0000256" key="9">
    <source>
        <dbReference type="ARBA" id="ARBA00023136"/>
    </source>
</evidence>
<evidence type="ECO:0000256" key="11">
    <source>
        <dbReference type="SAM" id="MobiDB-lite"/>
    </source>
</evidence>
<sequence length="422" mass="48414">MQIKQLYLDNKPSILKIISLMTWSNTKIPNSLTKEKSKIRAMIFIYAGIITFSCLVSFLALVQSSGEHWNKFLASVQILTFFIFIIDYALHLITYQVHYKLPKLPMWKAALRYIFSFNGIIILFCILASFNAIAYLLPDNQADTFAQSGAAKFFNDIKSLTIFKMIRFFFILTLFAPFQIITQVFTQQRKVLTYVFILIIILIILFALIIWNNEANYLDEQRILWMKDDIIKPNMNAWLENNSWAKNIGQHKGNPSYKEIYNFIFSSNLESQLDKMGMSSSLNSIQHIKSEIENAVSSAGYPISFWNAIYFTTITLTTIGYGDYVPHAPVTKGIVIFISLVSIAIIAIPSGLIAGSFLSEMQKHFKNKDNNNSEEDDNKEEIKEKMSKIKNDIDKALNKSLDQNAKTQKDKKTEIQKNNEGK</sequence>
<keyword evidence="5" id="KW-0631">Potassium channel</keyword>
<dbReference type="InterPro" id="IPR047871">
    <property type="entry name" value="K_chnl_Slo-like"/>
</dbReference>
<keyword evidence="6" id="KW-0630">Potassium</keyword>
<evidence type="ECO:0000256" key="8">
    <source>
        <dbReference type="ARBA" id="ARBA00023065"/>
    </source>
</evidence>
<dbReference type="RefSeq" id="WP_078747364.1">
    <property type="nucleotide sequence ID" value="NZ_CP137850.1"/>
</dbReference>
<reference evidence="15" key="1">
    <citation type="submission" date="2017-02" db="EMBL/GenBank/DDBJ databases">
        <authorList>
            <person name="Varghese N."/>
            <person name="Submissions S."/>
        </authorList>
    </citation>
    <scope>NUCLEOTIDE SEQUENCE [LARGE SCALE GENOMIC DNA]</scope>
    <source>
        <strain evidence="15">ATCC 27862</strain>
    </source>
</reference>
<dbReference type="AlphaFoldDB" id="A0A1T4M975"/>
<dbReference type="SUPFAM" id="SSF81324">
    <property type="entry name" value="Voltage-gated potassium channels"/>
    <property type="match status" value="1"/>
</dbReference>
<keyword evidence="9 12" id="KW-0472">Membrane</keyword>